<sequence length="402" mass="46575">MKLSFYDPQPYRNDYLSIVYLKELRKYCVDKGILIEDIEDPLAVRNATILLNANWLEAGVITRLKENGNKIISFDINDNTYFTDCVPEDELLEIDRIFKVSGIQLTGESNELFVDNDLNYRMEKIKFRGGSWGKYFEAVALDKVRPLPHPPWMPIISEHVSWQDRHKSVLLRGSHQYLRVLLFFQLIKKGLLALDGNSMFPASMYIHQFCDGCKAIFKQHGRITLGNMTDTPCRNNNWSEGGGQWNNSCIPRYLDMAVAVNAKNDGVPFDFNLIEKAFDGRWETDWLDRIANRYLFNADYKWIFSIYAPPRFWESAGAGTINLVSERINDQEHFPAMKDGEHYVTYKEDFSNLGAVSVSREEFEFITNNCLGLYNQWIKPELYKVSKNLLQHIIDNIENVGG</sequence>
<protein>
    <submittedName>
        <fullName evidence="1">Uncharacterized protein</fullName>
    </submittedName>
</protein>
<gene>
    <name evidence="1" type="ORF">MM415B02413_0009</name>
</gene>
<name>A0A6M3LAD1_9ZZZZ</name>
<evidence type="ECO:0000313" key="1">
    <source>
        <dbReference type="EMBL" id="QJA90251.1"/>
    </source>
</evidence>
<dbReference type="AlphaFoldDB" id="A0A6M3LAD1"/>
<proteinExistence type="predicted"/>
<organism evidence="1">
    <name type="scientific">viral metagenome</name>
    <dbReference type="NCBI Taxonomy" id="1070528"/>
    <lineage>
        <taxon>unclassified sequences</taxon>
        <taxon>metagenomes</taxon>
        <taxon>organismal metagenomes</taxon>
    </lineage>
</organism>
<reference evidence="1" key="1">
    <citation type="submission" date="2020-03" db="EMBL/GenBank/DDBJ databases">
        <title>The deep terrestrial virosphere.</title>
        <authorList>
            <person name="Holmfeldt K."/>
            <person name="Nilsson E."/>
            <person name="Simone D."/>
            <person name="Lopez-Fernandez M."/>
            <person name="Wu X."/>
            <person name="de Brujin I."/>
            <person name="Lundin D."/>
            <person name="Andersson A."/>
            <person name="Bertilsson S."/>
            <person name="Dopson M."/>
        </authorList>
    </citation>
    <scope>NUCLEOTIDE SEQUENCE</scope>
    <source>
        <strain evidence="1">MM415B02413</strain>
    </source>
</reference>
<dbReference type="EMBL" id="MT142900">
    <property type="protein sequence ID" value="QJA90251.1"/>
    <property type="molecule type" value="Genomic_DNA"/>
</dbReference>
<accession>A0A6M3LAD1</accession>